<dbReference type="PRINTS" id="PR00364">
    <property type="entry name" value="DISEASERSIST"/>
</dbReference>
<dbReference type="Pfam" id="PF23598">
    <property type="entry name" value="LRR_14"/>
    <property type="match status" value="1"/>
</dbReference>
<dbReference type="AlphaFoldDB" id="A0A371FZU6"/>
<feature type="coiled-coil region" evidence="4">
    <location>
        <begin position="31"/>
        <end position="75"/>
    </location>
</feature>
<accession>A0A371FZU6</accession>
<name>A0A371FZU6_MUCPR</name>
<feature type="signal peptide" evidence="5">
    <location>
        <begin position="1"/>
        <end position="20"/>
    </location>
</feature>
<dbReference type="GO" id="GO:0098542">
    <property type="term" value="P:defense response to other organism"/>
    <property type="evidence" value="ECO:0007669"/>
    <property type="project" value="TreeGrafter"/>
</dbReference>
<dbReference type="InterPro" id="IPR058922">
    <property type="entry name" value="WHD_DRP"/>
</dbReference>
<dbReference type="Gene3D" id="1.10.8.430">
    <property type="entry name" value="Helical domain of apoptotic protease-activating factors"/>
    <property type="match status" value="1"/>
</dbReference>
<dbReference type="Pfam" id="PF00931">
    <property type="entry name" value="NB-ARC"/>
    <property type="match status" value="1"/>
</dbReference>
<keyword evidence="11" id="KW-1185">Reference proteome</keyword>
<dbReference type="Gene3D" id="3.80.10.10">
    <property type="entry name" value="Ribonuclease Inhibitor"/>
    <property type="match status" value="1"/>
</dbReference>
<dbReference type="CDD" id="cd14798">
    <property type="entry name" value="RX-CC_like"/>
    <property type="match status" value="1"/>
</dbReference>
<dbReference type="FunFam" id="3.40.50.300:FF:001091">
    <property type="entry name" value="Probable disease resistance protein At1g61300"/>
    <property type="match status" value="1"/>
</dbReference>
<proteinExistence type="predicted"/>
<keyword evidence="5" id="KW-0732">Signal</keyword>
<feature type="non-terminal residue" evidence="10">
    <location>
        <position position="1"/>
    </location>
</feature>
<evidence type="ECO:0000313" key="11">
    <source>
        <dbReference type="Proteomes" id="UP000257109"/>
    </source>
</evidence>
<dbReference type="STRING" id="157652.A0A371FZU6"/>
<dbReference type="Gene3D" id="1.10.10.10">
    <property type="entry name" value="Winged helix-like DNA-binding domain superfamily/Winged helix DNA-binding domain"/>
    <property type="match status" value="1"/>
</dbReference>
<protein>
    <submittedName>
        <fullName evidence="10">Disease resistance protein RPM1</fullName>
    </submittedName>
</protein>
<comment type="caution">
    <text evidence="10">The sequence shown here is derived from an EMBL/GenBank/DDBJ whole genome shotgun (WGS) entry which is preliminary data.</text>
</comment>
<dbReference type="Gene3D" id="3.40.50.300">
    <property type="entry name" value="P-loop containing nucleotide triphosphate hydrolases"/>
    <property type="match status" value="1"/>
</dbReference>
<evidence type="ECO:0000256" key="5">
    <source>
        <dbReference type="SAM" id="SignalP"/>
    </source>
</evidence>
<dbReference type="OrthoDB" id="1414884at2759"/>
<dbReference type="InterPro" id="IPR032675">
    <property type="entry name" value="LRR_dom_sf"/>
</dbReference>
<dbReference type="Pfam" id="PF18052">
    <property type="entry name" value="Rx_N"/>
    <property type="match status" value="1"/>
</dbReference>
<feature type="domain" description="NB-ARC" evidence="6">
    <location>
        <begin position="182"/>
        <end position="358"/>
    </location>
</feature>
<dbReference type="InterPro" id="IPR055414">
    <property type="entry name" value="LRR_R13L4/SHOC2-like"/>
</dbReference>
<keyword evidence="2" id="KW-0547">Nucleotide-binding</keyword>
<evidence type="ECO:0000256" key="1">
    <source>
        <dbReference type="ARBA" id="ARBA00022737"/>
    </source>
</evidence>
<feature type="domain" description="Disease resistance R13L4/SHOC-2-like LRR" evidence="9">
    <location>
        <begin position="621"/>
        <end position="918"/>
    </location>
</feature>
<dbReference type="InterPro" id="IPR036388">
    <property type="entry name" value="WH-like_DNA-bd_sf"/>
</dbReference>
<gene>
    <name evidence="10" type="primary">RPM1</name>
    <name evidence="10" type="ORF">CR513_35211</name>
</gene>
<evidence type="ECO:0000256" key="3">
    <source>
        <dbReference type="ARBA" id="ARBA00022821"/>
    </source>
</evidence>
<dbReference type="EMBL" id="QJKJ01007237">
    <property type="protein sequence ID" value="RDX83827.1"/>
    <property type="molecule type" value="Genomic_DNA"/>
</dbReference>
<sequence length="949" mass="109510">MWNIVVTWARAYLLPVLVEAFNKVRGVPKDVADIEEELERIQAFINGAEKEGNDGEEDDERRDRIKEKVKELREAAFRIEDIIDDYMICDESQPGDPGCAALPCEAVEFIKSLILRLQIANKIQNVKSLVHGIDERYSLQSRFSLEQRPNKHSCRRNRDVIWQNLRMDPLYIEETEVVGIEGQRDKLKEWLTKGRKECSVISVVGMGGLGKTTLAKQVFDNKEVHIHFRCHAWITVSQNYTVERLLRDMLNEFCKEKNKNPPRNVSTMDQKSLIDEVRNHLRQNRYVVVFDDVWNENFWHDIRFAIIENKQSSRILITTRYDKVAECCVKYSSVWVHKMERLSDEKSLELFYKKAFRTDFNEHCPEQLVDEEAFCSDSNGCCPDELVDISLEIVKKCDGLPLAIVVIGGLLFSKDKDVDEWKKFCQDLSLELESNPELKSITKILGLSYDDLPYNLKSCLLYFGMYPEDYEIKSNRLIKQWIAEGFVKGKTGKTSKEVAQQCLTELIHRSLVQVSSFTIDGKAKRCRVHDLLRTMILSKIKDTGFCEYIGEHDQWVSNGTSQFIGEQDQSVSSGIIRRLTIASSSNDLVASIESSYVRSILFITDKGLSEHSIDRILAKSMPLKVLDFEDARLSYVPQNLGNLIHLKYLSLRNTRVKSLPKSIGKLQNLETLDVRQTSVLEMPKEISKLRKLRHLLANMISFIHLKDGLGGMTSLQKISMLIIDYDGVVTRELGKLKQLRDLNITSFRREHGNTLCSSINEMQFLEKLHIDTDDNNEVINLHFKSSLSTLRKLCLRGKLENFPYWIPRLRNLVKLSFMWSTLTNDPLESLKDLQSLLFLSISHHAYEGETLHFQHGGFRKLKELELKYLYNLNTISIDEGALQSLKKLQLSVIPQLNTVPSDIQHLKNLEILNMWFMSNEFEQSIAPNGGQEHWIFQHVPRVILLAGLL</sequence>
<dbReference type="PANTHER" id="PTHR23155:SF1052">
    <property type="entry name" value="DISEASE RESISTANCE PROTEIN RPM1"/>
    <property type="match status" value="1"/>
</dbReference>
<evidence type="ECO:0000256" key="4">
    <source>
        <dbReference type="SAM" id="Coils"/>
    </source>
</evidence>
<dbReference type="Gene3D" id="1.20.5.4130">
    <property type="match status" value="1"/>
</dbReference>
<dbReference type="SUPFAM" id="SSF52058">
    <property type="entry name" value="L domain-like"/>
    <property type="match status" value="1"/>
</dbReference>
<feature type="chain" id="PRO_5016918382" evidence="5">
    <location>
        <begin position="21"/>
        <end position="949"/>
    </location>
</feature>
<evidence type="ECO:0000259" key="9">
    <source>
        <dbReference type="Pfam" id="PF23598"/>
    </source>
</evidence>
<dbReference type="GO" id="GO:0043531">
    <property type="term" value="F:ADP binding"/>
    <property type="evidence" value="ECO:0007669"/>
    <property type="project" value="InterPro"/>
</dbReference>
<evidence type="ECO:0000259" key="7">
    <source>
        <dbReference type="Pfam" id="PF18052"/>
    </source>
</evidence>
<evidence type="ECO:0000313" key="10">
    <source>
        <dbReference type="EMBL" id="RDX83827.1"/>
    </source>
</evidence>
<keyword evidence="4" id="KW-0175">Coiled coil</keyword>
<keyword evidence="3" id="KW-0611">Plant defense</keyword>
<dbReference type="InterPro" id="IPR042197">
    <property type="entry name" value="Apaf_helical"/>
</dbReference>
<dbReference type="InterPro" id="IPR044974">
    <property type="entry name" value="Disease_R_plants"/>
</dbReference>
<reference evidence="10" key="1">
    <citation type="submission" date="2018-05" db="EMBL/GenBank/DDBJ databases">
        <title>Draft genome of Mucuna pruriens seed.</title>
        <authorList>
            <person name="Nnadi N.E."/>
            <person name="Vos R."/>
            <person name="Hasami M.H."/>
            <person name="Devisetty U.K."/>
            <person name="Aguiy J.C."/>
        </authorList>
    </citation>
    <scope>NUCLEOTIDE SEQUENCE [LARGE SCALE GENOMIC DNA]</scope>
    <source>
        <strain evidence="10">JCA_2017</strain>
    </source>
</reference>
<dbReference type="Pfam" id="PF23559">
    <property type="entry name" value="WHD_DRP"/>
    <property type="match status" value="1"/>
</dbReference>
<dbReference type="PANTHER" id="PTHR23155">
    <property type="entry name" value="DISEASE RESISTANCE PROTEIN RP"/>
    <property type="match status" value="1"/>
</dbReference>
<dbReference type="Proteomes" id="UP000257109">
    <property type="component" value="Unassembled WGS sequence"/>
</dbReference>
<dbReference type="FunFam" id="1.10.10.10:FF:000322">
    <property type="entry name" value="Probable disease resistance protein At1g63360"/>
    <property type="match status" value="1"/>
</dbReference>
<feature type="domain" description="Disease resistance N-terminal" evidence="7">
    <location>
        <begin position="5"/>
        <end position="94"/>
    </location>
</feature>
<dbReference type="InterPro" id="IPR041118">
    <property type="entry name" value="Rx_N"/>
</dbReference>
<evidence type="ECO:0000256" key="2">
    <source>
        <dbReference type="ARBA" id="ARBA00022741"/>
    </source>
</evidence>
<feature type="domain" description="Disease resistance protein winged helix" evidence="8">
    <location>
        <begin position="465"/>
        <end position="535"/>
    </location>
</feature>
<dbReference type="InterPro" id="IPR038005">
    <property type="entry name" value="RX-like_CC"/>
</dbReference>
<evidence type="ECO:0000259" key="8">
    <source>
        <dbReference type="Pfam" id="PF23559"/>
    </source>
</evidence>
<dbReference type="InterPro" id="IPR027417">
    <property type="entry name" value="P-loop_NTPase"/>
</dbReference>
<dbReference type="InterPro" id="IPR002182">
    <property type="entry name" value="NB-ARC"/>
</dbReference>
<evidence type="ECO:0000259" key="6">
    <source>
        <dbReference type="Pfam" id="PF00931"/>
    </source>
</evidence>
<keyword evidence="1" id="KW-0677">Repeat</keyword>
<dbReference type="SUPFAM" id="SSF52540">
    <property type="entry name" value="P-loop containing nucleoside triphosphate hydrolases"/>
    <property type="match status" value="1"/>
</dbReference>
<organism evidence="10 11">
    <name type="scientific">Mucuna pruriens</name>
    <name type="common">Velvet bean</name>
    <name type="synonym">Dolichos pruriens</name>
    <dbReference type="NCBI Taxonomy" id="157652"/>
    <lineage>
        <taxon>Eukaryota</taxon>
        <taxon>Viridiplantae</taxon>
        <taxon>Streptophyta</taxon>
        <taxon>Embryophyta</taxon>
        <taxon>Tracheophyta</taxon>
        <taxon>Spermatophyta</taxon>
        <taxon>Magnoliopsida</taxon>
        <taxon>eudicotyledons</taxon>
        <taxon>Gunneridae</taxon>
        <taxon>Pentapetalae</taxon>
        <taxon>rosids</taxon>
        <taxon>fabids</taxon>
        <taxon>Fabales</taxon>
        <taxon>Fabaceae</taxon>
        <taxon>Papilionoideae</taxon>
        <taxon>50 kb inversion clade</taxon>
        <taxon>NPAAA clade</taxon>
        <taxon>indigoferoid/millettioid clade</taxon>
        <taxon>Phaseoleae</taxon>
        <taxon>Mucuna</taxon>
    </lineage>
</organism>